<accession>O17727</accession>
<dbReference type="EMBL" id="BX284605">
    <property type="protein sequence ID" value="CAB04020.1"/>
    <property type="molecule type" value="Genomic_DNA"/>
</dbReference>
<name>O17727_CAEEL</name>
<dbReference type="AGR" id="WB:WBGene00008389"/>
<evidence type="ECO:0007829" key="6">
    <source>
        <dbReference type="PeptideAtlas" id="O17727"/>
    </source>
</evidence>
<evidence type="ECO:0000259" key="2">
    <source>
        <dbReference type="Pfam" id="PF01579"/>
    </source>
</evidence>
<dbReference type="OMA" id="YLEPKNT"/>
<proteinExistence type="evidence at protein level"/>
<evidence type="ECO:0000256" key="1">
    <source>
        <dbReference type="SAM" id="SignalP"/>
    </source>
</evidence>
<keyword evidence="6" id="KW-1267">Proteomics identification</keyword>
<organism evidence="3 4">
    <name type="scientific">Caenorhabditis elegans</name>
    <dbReference type="NCBI Taxonomy" id="6239"/>
    <lineage>
        <taxon>Eukaryota</taxon>
        <taxon>Metazoa</taxon>
        <taxon>Ecdysozoa</taxon>
        <taxon>Nematoda</taxon>
        <taxon>Chromadorea</taxon>
        <taxon>Rhabditida</taxon>
        <taxon>Rhabditina</taxon>
        <taxon>Rhabditomorpha</taxon>
        <taxon>Rhabditoidea</taxon>
        <taxon>Rhabditidae</taxon>
        <taxon>Peloderinae</taxon>
        <taxon>Caenorhabditis</taxon>
    </lineage>
</organism>
<dbReference type="UCSC" id="D1086.2">
    <property type="organism name" value="c. elegans"/>
</dbReference>
<dbReference type="RefSeq" id="NP_506497.1">
    <property type="nucleotide sequence ID" value="NM_074096.1"/>
</dbReference>
<gene>
    <name evidence="3" type="ORF">CELE_D1086.2</name>
    <name evidence="3 5" type="ORF">D1086.2</name>
</gene>
<dbReference type="Bgee" id="WBGene00008389">
    <property type="expression patterns" value="Expressed in larva and 3 other cell types or tissues"/>
</dbReference>
<feature type="chain" id="PRO_5004157467" evidence="1">
    <location>
        <begin position="21"/>
        <end position="181"/>
    </location>
</feature>
<dbReference type="FunCoup" id="O17727">
    <property type="interactions" value="310"/>
</dbReference>
<keyword evidence="1" id="KW-0732">Signal</keyword>
<dbReference type="GeneID" id="183931"/>
<dbReference type="InterPro" id="IPR002542">
    <property type="entry name" value="T20D4.11-like_dom"/>
</dbReference>
<evidence type="ECO:0000313" key="4">
    <source>
        <dbReference type="Proteomes" id="UP000001940"/>
    </source>
</evidence>
<evidence type="ECO:0000313" key="3">
    <source>
        <dbReference type="EMBL" id="CAB04020.1"/>
    </source>
</evidence>
<sequence>MQLIFQLLIFEIFVFFGVLGAPYHVQEECSTMDHLIDRHLTDFSEALQSVLDEKNSFEMLRGEDEDNFMFVQGCETIERDLNVITCKKLRDKNRNVIKQCYELDLVGTPLSYCIQRKLNADKVANRCVKTYLKSKDTRELKRLFDTNLKCLVEGFTSLCGHEAGKVISENLKKIKYLKGIN</sequence>
<dbReference type="WormBase" id="D1086.2a">
    <property type="protein sequence ID" value="CE09060"/>
    <property type="gene ID" value="WBGene00008389"/>
</dbReference>
<dbReference type="OrthoDB" id="5781482at2759"/>
<dbReference type="PIR" id="T20324">
    <property type="entry name" value="T20324"/>
</dbReference>
<keyword evidence="4" id="KW-1185">Reference proteome</keyword>
<dbReference type="PaxDb" id="6239-D1086.2a"/>
<evidence type="ECO:0000313" key="5">
    <source>
        <dbReference type="WormBase" id="D1086.2a"/>
    </source>
</evidence>
<dbReference type="CTD" id="183931"/>
<feature type="signal peptide" evidence="1">
    <location>
        <begin position="1"/>
        <end position="20"/>
    </location>
</feature>
<dbReference type="AlphaFoldDB" id="O17727"/>
<protein>
    <submittedName>
        <fullName evidence="3">T20D4.11-like domain-containing protein</fullName>
    </submittedName>
</protein>
<dbReference type="eggNOG" id="ENOG502THNE">
    <property type="taxonomic scope" value="Eukaryota"/>
</dbReference>
<dbReference type="Proteomes" id="UP000001940">
    <property type="component" value="Chromosome V"/>
</dbReference>
<dbReference type="InParanoid" id="O17727"/>
<feature type="domain" description="T20D4.11-like" evidence="2">
    <location>
        <begin position="63"/>
        <end position="174"/>
    </location>
</feature>
<reference evidence="3 4" key="1">
    <citation type="journal article" date="1998" name="Science">
        <title>Genome sequence of the nematode C. elegans: a platform for investigating biology.</title>
        <authorList>
            <consortium name="The C. elegans sequencing consortium"/>
            <person name="Sulson J.E."/>
            <person name="Waterston R."/>
        </authorList>
    </citation>
    <scope>NUCLEOTIDE SEQUENCE [LARGE SCALE GENOMIC DNA]</scope>
    <source>
        <strain evidence="3 4">Bristol N2</strain>
    </source>
</reference>
<dbReference type="STRING" id="6239.D1086.2a.1"/>
<dbReference type="ExpressionAtlas" id="O17727">
    <property type="expression patterns" value="baseline and differential"/>
</dbReference>
<dbReference type="Pfam" id="PF01579">
    <property type="entry name" value="DUF19"/>
    <property type="match status" value="1"/>
</dbReference>